<dbReference type="GO" id="GO:0005737">
    <property type="term" value="C:cytoplasm"/>
    <property type="evidence" value="ECO:0007669"/>
    <property type="project" value="TreeGrafter"/>
</dbReference>
<dbReference type="GO" id="GO:0016846">
    <property type="term" value="F:carbon-sulfur lyase activity"/>
    <property type="evidence" value="ECO:0007669"/>
    <property type="project" value="TreeGrafter"/>
</dbReference>
<dbReference type="InterPro" id="IPR000277">
    <property type="entry name" value="Cys/Met-Metab_PyrdxlP-dep_enz"/>
</dbReference>
<comment type="similarity">
    <text evidence="2 5">Belongs to the trans-sulfuration enzymes family.</text>
</comment>
<keyword evidence="3 4" id="KW-0663">Pyridoxal phosphate</keyword>
<dbReference type="GO" id="GO:0019346">
    <property type="term" value="P:transsulfuration"/>
    <property type="evidence" value="ECO:0007669"/>
    <property type="project" value="InterPro"/>
</dbReference>
<evidence type="ECO:0000313" key="6">
    <source>
        <dbReference type="EMBL" id="GFH39791.1"/>
    </source>
</evidence>
<sequence>MTKNEKEKIDTLVVTGISAHDNPENAVVPPIYLTTTYAQANIDELGNFQYSRAHNPTRTQLEKLLAKIENADAAYTFSSGMAAISSFFSLFSPGDKILLNSNIYGGTYSFIRQYLKQYQIEYDLIDDLNEISDNEFSDTVKGIFIETPSNPLLRVTDIAKISALAHKHGAIVAVDNTFLTPYYQEPLTLGADLVIYSATKYFSGHADVIAGFVATNDATLAQKIQFFQINQGAILAPFDAYSLIRGIKTLSVRLDRQEENTLAIIDFLKNHSAAKRVYYAGSHSRLEADIQESQSSGIGAVISFDLADNYDLKTFLKALKRFDLAASLGGVESLIEHVTTMSHKPFDDKLLARIGITDRLLRLAVGIENKADLIADLQNAFDKSKKEAL</sequence>
<dbReference type="PANTHER" id="PTHR11808">
    <property type="entry name" value="TRANS-SULFURATION ENZYME FAMILY MEMBER"/>
    <property type="match status" value="1"/>
</dbReference>
<evidence type="ECO:0000256" key="1">
    <source>
        <dbReference type="ARBA" id="ARBA00001933"/>
    </source>
</evidence>
<dbReference type="PIRSF" id="PIRSF001434">
    <property type="entry name" value="CGS"/>
    <property type="match status" value="1"/>
</dbReference>
<dbReference type="InterPro" id="IPR015424">
    <property type="entry name" value="PyrdxlP-dep_Trfase"/>
</dbReference>
<comment type="caution">
    <text evidence="6">The sequence shown here is derived from an EMBL/GenBank/DDBJ whole genome shotgun (WGS) entry which is preliminary data.</text>
</comment>
<dbReference type="SUPFAM" id="SSF53383">
    <property type="entry name" value="PLP-dependent transferases"/>
    <property type="match status" value="1"/>
</dbReference>
<feature type="modified residue" description="N6-(pyridoxal phosphate)lysine" evidence="4">
    <location>
        <position position="200"/>
    </location>
</feature>
<dbReference type="EMBL" id="BLLH01000001">
    <property type="protein sequence ID" value="GFH39791.1"/>
    <property type="molecule type" value="Genomic_DNA"/>
</dbReference>
<evidence type="ECO:0000256" key="2">
    <source>
        <dbReference type="ARBA" id="ARBA00009077"/>
    </source>
</evidence>
<protein>
    <submittedName>
        <fullName evidence="6">Cystathionine gamma-synthase</fullName>
    </submittedName>
</protein>
<comment type="cofactor">
    <cofactor evidence="1 5">
        <name>pyridoxal 5'-phosphate</name>
        <dbReference type="ChEBI" id="CHEBI:597326"/>
    </cofactor>
</comment>
<evidence type="ECO:0000256" key="3">
    <source>
        <dbReference type="ARBA" id="ARBA00022898"/>
    </source>
</evidence>
<dbReference type="AlphaFoldDB" id="A0A6A0B5H8"/>
<dbReference type="InterPro" id="IPR015422">
    <property type="entry name" value="PyrdxlP-dep_Trfase_small"/>
</dbReference>
<dbReference type="Pfam" id="PF01053">
    <property type="entry name" value="Cys_Met_Meta_PP"/>
    <property type="match status" value="1"/>
</dbReference>
<keyword evidence="7" id="KW-1185">Reference proteome</keyword>
<proteinExistence type="inferred from homology"/>
<name>A0A6A0B5H8_9LACT</name>
<evidence type="ECO:0000313" key="7">
    <source>
        <dbReference type="Proteomes" id="UP000475928"/>
    </source>
</evidence>
<dbReference type="FunFam" id="3.40.640.10:FF:000009">
    <property type="entry name" value="Cystathionine gamma-synthase homolog"/>
    <property type="match status" value="1"/>
</dbReference>
<organism evidence="6 7">
    <name type="scientific">Pseudolactococcus insecticola</name>
    <dbReference type="NCBI Taxonomy" id="2709158"/>
    <lineage>
        <taxon>Bacteria</taxon>
        <taxon>Bacillati</taxon>
        <taxon>Bacillota</taxon>
        <taxon>Bacilli</taxon>
        <taxon>Lactobacillales</taxon>
        <taxon>Streptococcaceae</taxon>
        <taxon>Pseudolactococcus</taxon>
    </lineage>
</organism>
<dbReference type="InterPro" id="IPR015421">
    <property type="entry name" value="PyrdxlP-dep_Trfase_major"/>
</dbReference>
<dbReference type="GO" id="GO:0030170">
    <property type="term" value="F:pyridoxal phosphate binding"/>
    <property type="evidence" value="ECO:0007669"/>
    <property type="project" value="InterPro"/>
</dbReference>
<evidence type="ECO:0000256" key="4">
    <source>
        <dbReference type="PIRSR" id="PIRSR001434-2"/>
    </source>
</evidence>
<reference evidence="6 7" key="1">
    <citation type="submission" date="2020-02" db="EMBL/GenBank/DDBJ databases">
        <title>Draft genome sequence of Lactococcus sp. Hs20B0-1.</title>
        <authorList>
            <person name="Noda S."/>
            <person name="Yuki M."/>
            <person name="Ohkuma M."/>
        </authorList>
    </citation>
    <scope>NUCLEOTIDE SEQUENCE [LARGE SCALE GENOMIC DNA]</scope>
    <source>
        <strain evidence="6 7">Hs20B0-1</strain>
    </source>
</reference>
<dbReference type="Proteomes" id="UP000475928">
    <property type="component" value="Unassembled WGS sequence"/>
</dbReference>
<dbReference type="Gene3D" id="3.40.640.10">
    <property type="entry name" value="Type I PLP-dependent aspartate aminotransferase-like (Major domain)"/>
    <property type="match status" value="1"/>
</dbReference>
<dbReference type="Gene3D" id="3.90.1150.10">
    <property type="entry name" value="Aspartate Aminotransferase, domain 1"/>
    <property type="match status" value="1"/>
</dbReference>
<gene>
    <name evidence="6" type="primary">metC</name>
    <name evidence="6" type="ORF">Hs20B_01890</name>
</gene>
<dbReference type="CDD" id="cd00614">
    <property type="entry name" value="CGS_like"/>
    <property type="match status" value="1"/>
</dbReference>
<accession>A0A6A0B5H8</accession>
<dbReference type="RefSeq" id="WP_172354704.1">
    <property type="nucleotide sequence ID" value="NZ_BLLH01000001.1"/>
</dbReference>
<evidence type="ECO:0000256" key="5">
    <source>
        <dbReference type="RuleBase" id="RU362118"/>
    </source>
</evidence>